<accession>A0ABW5U0I3</accession>
<organism evidence="1 2">
    <name type="scientific">Sulfitobacter aestuarii</name>
    <dbReference type="NCBI Taxonomy" id="2161676"/>
    <lineage>
        <taxon>Bacteria</taxon>
        <taxon>Pseudomonadati</taxon>
        <taxon>Pseudomonadota</taxon>
        <taxon>Alphaproteobacteria</taxon>
        <taxon>Rhodobacterales</taxon>
        <taxon>Roseobacteraceae</taxon>
        <taxon>Sulfitobacter</taxon>
    </lineage>
</organism>
<sequence length="76" mass="8547">MRHLHGPRRLDVGPGEVVLIALVRDGSYYLDAFYRYYRVMGVWHFVCVDNGSQDDTIAKIKTQEGAVIDRAPGPLA</sequence>
<dbReference type="Proteomes" id="UP001597474">
    <property type="component" value="Unassembled WGS sequence"/>
</dbReference>
<comment type="caution">
    <text evidence="1">The sequence shown here is derived from an EMBL/GenBank/DDBJ whole genome shotgun (WGS) entry which is preliminary data.</text>
</comment>
<evidence type="ECO:0000313" key="1">
    <source>
        <dbReference type="EMBL" id="MFD2738967.1"/>
    </source>
</evidence>
<keyword evidence="2" id="KW-1185">Reference proteome</keyword>
<name>A0ABW5U0I3_9RHOB</name>
<proteinExistence type="predicted"/>
<dbReference type="Pfam" id="PF13704">
    <property type="entry name" value="Glyco_tranf_2_4"/>
    <property type="match status" value="1"/>
</dbReference>
<dbReference type="RefSeq" id="WP_386372157.1">
    <property type="nucleotide sequence ID" value="NZ_JBHUMP010000003.1"/>
</dbReference>
<reference evidence="2" key="1">
    <citation type="journal article" date="2019" name="Int. J. Syst. Evol. Microbiol.">
        <title>The Global Catalogue of Microorganisms (GCM) 10K type strain sequencing project: providing services to taxonomists for standard genome sequencing and annotation.</title>
        <authorList>
            <consortium name="The Broad Institute Genomics Platform"/>
            <consortium name="The Broad Institute Genome Sequencing Center for Infectious Disease"/>
            <person name="Wu L."/>
            <person name="Ma J."/>
        </authorList>
    </citation>
    <scope>NUCLEOTIDE SEQUENCE [LARGE SCALE GENOMIC DNA]</scope>
    <source>
        <strain evidence="2">TISTR 2562</strain>
    </source>
</reference>
<gene>
    <name evidence="1" type="ORF">ACFSUD_05270</name>
</gene>
<dbReference type="EMBL" id="JBHUMP010000003">
    <property type="protein sequence ID" value="MFD2738967.1"/>
    <property type="molecule type" value="Genomic_DNA"/>
</dbReference>
<protein>
    <submittedName>
        <fullName evidence="1">Glycosyltransferase family 2 protein</fullName>
    </submittedName>
</protein>
<evidence type="ECO:0000313" key="2">
    <source>
        <dbReference type="Proteomes" id="UP001597474"/>
    </source>
</evidence>